<name>A0A5Z7Y061_SALNE</name>
<dbReference type="AlphaFoldDB" id="A0A5Z7Y061"/>
<gene>
    <name evidence="1" type="ORF">CIM45_17830</name>
</gene>
<comment type="caution">
    <text evidence="1">The sequence shown here is derived from an EMBL/GenBank/DDBJ whole genome shotgun (WGS) entry which is preliminary data.</text>
</comment>
<sequence>MMATQQAILATTLTATGALVQQRLVGYDGKTCTKGGLAIGIAEVDAVAGDAVAVNVLGVIAAEAGAAIAVGDKLQSDDNGCVIPLEATGKPEQVGVAITAAAAAGNTLRVMRGV</sequence>
<dbReference type="EMBL" id="AAKKOY010000012">
    <property type="protein sequence ID" value="ECS7536460.1"/>
    <property type="molecule type" value="Genomic_DNA"/>
</dbReference>
<accession>A0A5Z7Y061</accession>
<organism evidence="1">
    <name type="scientific">Salmonella newport</name>
    <dbReference type="NCBI Taxonomy" id="108619"/>
    <lineage>
        <taxon>Bacteria</taxon>
        <taxon>Pseudomonadati</taxon>
        <taxon>Pseudomonadota</taxon>
        <taxon>Gammaproteobacteria</taxon>
        <taxon>Enterobacterales</taxon>
        <taxon>Enterobacteriaceae</taxon>
        <taxon>Salmonella</taxon>
    </lineage>
</organism>
<protein>
    <submittedName>
        <fullName evidence="1">DUF2190 family protein</fullName>
    </submittedName>
</protein>
<reference evidence="1" key="1">
    <citation type="submission" date="2018-07" db="EMBL/GenBank/DDBJ databases">
        <authorList>
            <consortium name="PulseNet: The National Subtyping Network for Foodborne Disease Surveillance"/>
            <person name="Tarr C.L."/>
            <person name="Trees E."/>
            <person name="Katz L.S."/>
            <person name="Carleton-Romer H.A."/>
            <person name="Stroika S."/>
            <person name="Kucerova Z."/>
            <person name="Roache K.F."/>
            <person name="Sabol A.L."/>
            <person name="Besser J."/>
            <person name="Gerner-Smidt P."/>
        </authorList>
    </citation>
    <scope>NUCLEOTIDE SEQUENCE</scope>
    <source>
        <strain evidence="1">PNUSAS019309</strain>
    </source>
</reference>
<dbReference type="Pfam" id="PF09956">
    <property type="entry name" value="Phage_cement_2"/>
    <property type="match status" value="1"/>
</dbReference>
<dbReference type="InterPro" id="IPR011231">
    <property type="entry name" value="Phage_VT1-Sakai_H0018"/>
</dbReference>
<proteinExistence type="predicted"/>
<evidence type="ECO:0000313" key="1">
    <source>
        <dbReference type="EMBL" id="ECS7536460.1"/>
    </source>
</evidence>